<evidence type="ECO:0000256" key="1">
    <source>
        <dbReference type="SAM" id="Phobius"/>
    </source>
</evidence>
<evidence type="ECO:0000259" key="2">
    <source>
        <dbReference type="Pfam" id="PF11127"/>
    </source>
</evidence>
<evidence type="ECO:0000313" key="3">
    <source>
        <dbReference type="EMBL" id="HEA22020.1"/>
    </source>
</evidence>
<dbReference type="EMBL" id="DRGL01000051">
    <property type="protein sequence ID" value="HEA22020.1"/>
    <property type="molecule type" value="Genomic_DNA"/>
</dbReference>
<sequence length="69" mass="7399">MKKNMGLPDRIMRLVLAAIAPVLYAADIINGVFAIVLLSISGILLITSLVSLCPVYLPFGINTETKPKS</sequence>
<gene>
    <name evidence="3" type="ORF">ENH87_14030</name>
</gene>
<dbReference type="AlphaFoldDB" id="A0A831VNR6"/>
<accession>A0A831VNR6</accession>
<proteinExistence type="predicted"/>
<feature type="transmembrane region" description="Helical" evidence="1">
    <location>
        <begin position="35"/>
        <end position="59"/>
    </location>
</feature>
<organism evidence="3">
    <name type="scientific">Pricia antarctica</name>
    <dbReference type="NCBI Taxonomy" id="641691"/>
    <lineage>
        <taxon>Bacteria</taxon>
        <taxon>Pseudomonadati</taxon>
        <taxon>Bacteroidota</taxon>
        <taxon>Flavobacteriia</taxon>
        <taxon>Flavobacteriales</taxon>
        <taxon>Flavobacteriaceae</taxon>
        <taxon>Pricia</taxon>
    </lineage>
</organism>
<protein>
    <submittedName>
        <fullName evidence="3">DUF2892 domain-containing protein</fullName>
    </submittedName>
</protein>
<name>A0A831VNR6_9FLAO</name>
<keyword evidence="1" id="KW-0812">Transmembrane</keyword>
<feature type="domain" description="Inner membrane protein YgaP-like transmembrane" evidence="2">
    <location>
        <begin position="1"/>
        <end position="66"/>
    </location>
</feature>
<dbReference type="InterPro" id="IPR021309">
    <property type="entry name" value="YgaP-like_TM"/>
</dbReference>
<dbReference type="Pfam" id="PF11127">
    <property type="entry name" value="YgaP-like_TM"/>
    <property type="match status" value="1"/>
</dbReference>
<dbReference type="Proteomes" id="UP000886191">
    <property type="component" value="Unassembled WGS sequence"/>
</dbReference>
<keyword evidence="1" id="KW-1133">Transmembrane helix</keyword>
<reference evidence="3" key="1">
    <citation type="journal article" date="2020" name="mSystems">
        <title>Genome- and Community-Level Interaction Insights into Carbon Utilization and Element Cycling Functions of Hydrothermarchaeota in Hydrothermal Sediment.</title>
        <authorList>
            <person name="Zhou Z."/>
            <person name="Liu Y."/>
            <person name="Xu W."/>
            <person name="Pan J."/>
            <person name="Luo Z.H."/>
            <person name="Li M."/>
        </authorList>
    </citation>
    <scope>NUCLEOTIDE SEQUENCE [LARGE SCALE GENOMIC DNA]</scope>
    <source>
        <strain evidence="3">HyVt-345</strain>
    </source>
</reference>
<keyword evidence="1" id="KW-0472">Membrane</keyword>
<comment type="caution">
    <text evidence="3">The sequence shown here is derived from an EMBL/GenBank/DDBJ whole genome shotgun (WGS) entry which is preliminary data.</text>
</comment>